<proteinExistence type="predicted"/>
<sequence length="85" mass="9166">MSLDSDWRGGLEGRTSAPCNYPVPSGREGTDKKSQEAGPGIGYMHTSPPTIQCPTSYPTPVQFIQASRSRNWPGNQKILNASTIS</sequence>
<feature type="region of interest" description="Disordered" evidence="1">
    <location>
        <begin position="1"/>
        <end position="49"/>
    </location>
</feature>
<organism evidence="2 3">
    <name type="scientific">Botrytis porri</name>
    <dbReference type="NCBI Taxonomy" id="87229"/>
    <lineage>
        <taxon>Eukaryota</taxon>
        <taxon>Fungi</taxon>
        <taxon>Dikarya</taxon>
        <taxon>Ascomycota</taxon>
        <taxon>Pezizomycotina</taxon>
        <taxon>Leotiomycetes</taxon>
        <taxon>Helotiales</taxon>
        <taxon>Sclerotiniaceae</taxon>
        <taxon>Botrytis</taxon>
    </lineage>
</organism>
<comment type="caution">
    <text evidence="2">The sequence shown here is derived from an EMBL/GenBank/DDBJ whole genome shotgun (WGS) entry which is preliminary data.</text>
</comment>
<accession>A0A4Z1L0K8</accession>
<reference evidence="2 3" key="1">
    <citation type="submission" date="2017-12" db="EMBL/GenBank/DDBJ databases">
        <title>Comparative genomics of Botrytis spp.</title>
        <authorList>
            <person name="Valero-Jimenez C.A."/>
            <person name="Tapia P."/>
            <person name="Veloso J."/>
            <person name="Silva-Moreno E."/>
            <person name="Staats M."/>
            <person name="Valdes J.H."/>
            <person name="Van Kan J.A.L."/>
        </authorList>
    </citation>
    <scope>NUCLEOTIDE SEQUENCE [LARGE SCALE GENOMIC DNA]</scope>
    <source>
        <strain evidence="2 3">MUCL3349</strain>
    </source>
</reference>
<evidence type="ECO:0000313" key="2">
    <source>
        <dbReference type="EMBL" id="TGO90257.1"/>
    </source>
</evidence>
<protein>
    <submittedName>
        <fullName evidence="2">Uncharacterized protein</fullName>
    </submittedName>
</protein>
<dbReference type="AlphaFoldDB" id="A0A4Z1L0K8"/>
<name>A0A4Z1L0K8_9HELO</name>
<dbReference type="Proteomes" id="UP000297280">
    <property type="component" value="Unassembled WGS sequence"/>
</dbReference>
<feature type="compositionally biased region" description="Basic and acidic residues" evidence="1">
    <location>
        <begin position="1"/>
        <end position="11"/>
    </location>
</feature>
<dbReference type="EMBL" id="PQXO01000072">
    <property type="protein sequence ID" value="TGO90257.1"/>
    <property type="molecule type" value="Genomic_DNA"/>
</dbReference>
<evidence type="ECO:0000256" key="1">
    <source>
        <dbReference type="SAM" id="MobiDB-lite"/>
    </source>
</evidence>
<evidence type="ECO:0000313" key="3">
    <source>
        <dbReference type="Proteomes" id="UP000297280"/>
    </source>
</evidence>
<keyword evidence="3" id="KW-1185">Reference proteome</keyword>
<gene>
    <name evidence="2" type="ORF">BPOR_0072g00140</name>
</gene>